<proteinExistence type="predicted"/>
<feature type="repeat" description="TPR" evidence="4">
    <location>
        <begin position="878"/>
        <end position="911"/>
    </location>
</feature>
<evidence type="ECO:0000256" key="4">
    <source>
        <dbReference type="PROSITE-ProRule" id="PRU00339"/>
    </source>
</evidence>
<sequence length="972" mass="104110">MDAPDPSPLDFDLRLRLAADRVLRAVTLRRQAKVAVLASAALSIVAAVQPGLLPPDLIVLKDLLNVGAISSLLQDVAAGDKLTDEQIAARMAATLPLNRLDELAIGQRDLLRALTSQDTWRQQMLRLQKEDIETGARLLAAFAPLPGDLAAIQASLAQTATREQLDDLTRLIKEHVLPLQTQRVPPVPLQLPPAATHFTGRAPELAALLAALQPGRIVTLYGPGGIGKTALSAEALRALLAEQNPPPTPPEGRGAGLPLPPGEGWGEGVRLPLPLGEGWGEGVRLPLPLGEGWGEGLPPRFPGGVLFHTFYGRPAAAEAAADFARAYGLDPNPDPFAALGAALRGRVALLILDGAEEADDLHQLLARRDRCGVLITSRKRADVVDVGIEVERLPLDKALELLWVMAHPAGPFLGPDPLAAPEPLPAPDPLPNPLPEGEGAGPWEGEAAREICELVGNLPLALRLAGAYLFQHDEKPAEYRAWLRASTLAALDFGQRRDKSVPVLMAKSVAQLSDAGRAALGVAGCLALTPFDVAPMAAALAVDERAARRALGELVNYELLRRPAERYETTHALVYAYARDRLPVEPPALRRLGAYYNSLARTESAKGLPGYQRLDPERGHILALLPRLAAAGEWATANRLVWAVHSWLGIQGYPRDRIGALEVGLAAAQALNDQYDQAAHLGHLGNAYADLGQVARAIGQYDEALEIYREIGDRHNEGVWLGNLGLAYADLGQVERAIELYEAALAVAREIGDRRGEGQRLGNLGIAYRNLGQVERAIELYEAALAVAREIGDRRGEGADLGNMGNAYADLGQVERAIEVYEAALAVAREIGDRRGEGNHLGNLGNAYLDLGQVERAIEQYEAALAVAREIGDRRGEGNRLGNLGIAYRNLGQVERAIELYEAALAVAREVGDRRGEGNHLYNRALALEKLARPDQAIESMAAALAAYESIDAPTMAAKAREELARLRGAAG</sequence>
<keyword evidence="7" id="KW-1185">Reference proteome</keyword>
<dbReference type="GO" id="GO:0001965">
    <property type="term" value="F:G-protein alpha-subunit binding"/>
    <property type="evidence" value="ECO:0007669"/>
    <property type="project" value="TreeGrafter"/>
</dbReference>
<dbReference type="OrthoDB" id="135505at2"/>
<feature type="repeat" description="TPR" evidence="4">
    <location>
        <begin position="685"/>
        <end position="718"/>
    </location>
</feature>
<dbReference type="InterPro" id="IPR052386">
    <property type="entry name" value="GPSM"/>
</dbReference>
<feature type="region of interest" description="Disordered" evidence="5">
    <location>
        <begin position="415"/>
        <end position="442"/>
    </location>
</feature>
<dbReference type="Gene3D" id="3.40.50.300">
    <property type="entry name" value="P-loop containing nucleotide triphosphate hydrolases"/>
    <property type="match status" value="1"/>
</dbReference>
<dbReference type="Gene3D" id="1.25.40.10">
    <property type="entry name" value="Tetratricopeptide repeat domain"/>
    <property type="match status" value="2"/>
</dbReference>
<evidence type="ECO:0000256" key="1">
    <source>
        <dbReference type="ARBA" id="ARBA00004496"/>
    </source>
</evidence>
<dbReference type="PANTHER" id="PTHR45954:SF1">
    <property type="entry name" value="LD33695P"/>
    <property type="match status" value="1"/>
</dbReference>
<dbReference type="PROSITE" id="PS50005">
    <property type="entry name" value="TPR"/>
    <property type="match status" value="5"/>
</dbReference>
<dbReference type="KEGG" id="pbf:CFX0092_B0794"/>
<protein>
    <submittedName>
        <fullName evidence="6">Uncharacterized protein</fullName>
    </submittedName>
</protein>
<keyword evidence="3" id="KW-0677">Repeat</keyword>
<dbReference type="InterPro" id="IPR011990">
    <property type="entry name" value="TPR-like_helical_dom_sf"/>
</dbReference>
<dbReference type="SUPFAM" id="SSF52540">
    <property type="entry name" value="P-loop containing nucleoside triphosphate hydrolases"/>
    <property type="match status" value="1"/>
</dbReference>
<dbReference type="GO" id="GO:0005938">
    <property type="term" value="C:cell cortex"/>
    <property type="evidence" value="ECO:0007669"/>
    <property type="project" value="TreeGrafter"/>
</dbReference>
<feature type="repeat" description="TPR" evidence="4">
    <location>
        <begin position="758"/>
        <end position="791"/>
    </location>
</feature>
<accession>A0A160T9Y4</accession>
<dbReference type="PANTHER" id="PTHR45954">
    <property type="entry name" value="LD33695P"/>
    <property type="match status" value="1"/>
</dbReference>
<keyword evidence="2" id="KW-0963">Cytoplasm</keyword>
<feature type="region of interest" description="Disordered" evidence="5">
    <location>
        <begin position="242"/>
        <end position="261"/>
    </location>
</feature>
<name>A0A160T9Y4_9CHLR</name>
<dbReference type="Proteomes" id="UP000215027">
    <property type="component" value="Chromosome II"/>
</dbReference>
<dbReference type="RefSeq" id="WP_157913383.1">
    <property type="nucleotide sequence ID" value="NZ_LN890656.1"/>
</dbReference>
<dbReference type="EMBL" id="LN890656">
    <property type="protein sequence ID" value="CUS06328.1"/>
    <property type="molecule type" value="Genomic_DNA"/>
</dbReference>
<feature type="repeat" description="TPR" evidence="4">
    <location>
        <begin position="838"/>
        <end position="871"/>
    </location>
</feature>
<keyword evidence="4" id="KW-0802">TPR repeat</keyword>
<gene>
    <name evidence="6" type="ORF">CFX0092_B0794</name>
</gene>
<feature type="repeat" description="TPR" evidence="4">
    <location>
        <begin position="798"/>
        <end position="831"/>
    </location>
</feature>
<dbReference type="PRINTS" id="PR00364">
    <property type="entry name" value="DISEASERSIST"/>
</dbReference>
<dbReference type="AlphaFoldDB" id="A0A160T9Y4"/>
<dbReference type="InterPro" id="IPR019734">
    <property type="entry name" value="TPR_rpt"/>
</dbReference>
<comment type="subcellular location">
    <subcellularLocation>
        <location evidence="1">Cytoplasm</location>
    </subcellularLocation>
</comment>
<evidence type="ECO:0000313" key="6">
    <source>
        <dbReference type="EMBL" id="CUS06328.1"/>
    </source>
</evidence>
<feature type="compositionally biased region" description="Pro residues" evidence="5">
    <location>
        <begin position="418"/>
        <end position="434"/>
    </location>
</feature>
<dbReference type="SMART" id="SM00028">
    <property type="entry name" value="TPR"/>
    <property type="match status" value="7"/>
</dbReference>
<evidence type="ECO:0000313" key="7">
    <source>
        <dbReference type="Proteomes" id="UP000215027"/>
    </source>
</evidence>
<reference evidence="6" key="1">
    <citation type="submission" date="2016-01" db="EMBL/GenBank/DDBJ databases">
        <authorList>
            <person name="Mcilroy J.S."/>
            <person name="Karst M S."/>
            <person name="Albertsen M."/>
        </authorList>
    </citation>
    <scope>NUCLEOTIDE SEQUENCE</scope>
    <source>
        <strain evidence="6">Cfx-K</strain>
    </source>
</reference>
<dbReference type="SUPFAM" id="SSF48452">
    <property type="entry name" value="TPR-like"/>
    <property type="match status" value="2"/>
</dbReference>
<evidence type="ECO:0000256" key="5">
    <source>
        <dbReference type="SAM" id="MobiDB-lite"/>
    </source>
</evidence>
<dbReference type="GO" id="GO:0005092">
    <property type="term" value="F:GDP-dissociation inhibitor activity"/>
    <property type="evidence" value="ECO:0007669"/>
    <property type="project" value="TreeGrafter"/>
</dbReference>
<dbReference type="InterPro" id="IPR027417">
    <property type="entry name" value="P-loop_NTPase"/>
</dbReference>
<dbReference type="Pfam" id="PF13374">
    <property type="entry name" value="TPR_10"/>
    <property type="match status" value="1"/>
</dbReference>
<evidence type="ECO:0000256" key="2">
    <source>
        <dbReference type="ARBA" id="ARBA00022490"/>
    </source>
</evidence>
<dbReference type="Pfam" id="PF13424">
    <property type="entry name" value="TPR_12"/>
    <property type="match status" value="3"/>
</dbReference>
<evidence type="ECO:0000256" key="3">
    <source>
        <dbReference type="ARBA" id="ARBA00022737"/>
    </source>
</evidence>
<organism evidence="6 7">
    <name type="scientific">Candidatus Promineifilum breve</name>
    <dbReference type="NCBI Taxonomy" id="1806508"/>
    <lineage>
        <taxon>Bacteria</taxon>
        <taxon>Bacillati</taxon>
        <taxon>Chloroflexota</taxon>
        <taxon>Ardenticatenia</taxon>
        <taxon>Candidatus Promineifilales</taxon>
        <taxon>Candidatus Promineifilaceae</taxon>
        <taxon>Candidatus Promineifilum</taxon>
    </lineage>
</organism>